<dbReference type="EMBL" id="BQNZ01000001">
    <property type="protein sequence ID" value="GKH71275.1"/>
    <property type="molecule type" value="Genomic_DNA"/>
</dbReference>
<accession>A0AA37K9S6</accession>
<evidence type="ECO:0000313" key="1">
    <source>
        <dbReference type="EMBL" id="GKH71275.1"/>
    </source>
</evidence>
<protein>
    <submittedName>
        <fullName evidence="1">Uncharacterized protein</fullName>
    </submittedName>
</protein>
<dbReference type="Proteomes" id="UP001055114">
    <property type="component" value="Unassembled WGS sequence"/>
</dbReference>
<reference evidence="1" key="1">
    <citation type="submission" date="2022-01" db="EMBL/GenBank/DDBJ databases">
        <title>Novel bile acid biosynthetic pathways are enriched in the microbiome of centenarians.</title>
        <authorList>
            <person name="Sato Y."/>
            <person name="Atarashi K."/>
            <person name="Plichta R.D."/>
            <person name="Arai Y."/>
            <person name="Sasajima S."/>
            <person name="Kearney M.S."/>
            <person name="Suda W."/>
            <person name="Takeshita K."/>
            <person name="Sasaki T."/>
            <person name="Okamoto S."/>
            <person name="Skelly N.A."/>
            <person name="Okamura Y."/>
            <person name="Vlamakis H."/>
            <person name="Li Y."/>
            <person name="Tanoue T."/>
            <person name="Takei H."/>
            <person name="Nittono H."/>
            <person name="Narushima S."/>
            <person name="Irie J."/>
            <person name="Itoh H."/>
            <person name="Moriya K."/>
            <person name="Sugiura Y."/>
            <person name="Suematsu M."/>
            <person name="Moritoki N."/>
            <person name="Shibata S."/>
            <person name="Littman R.D."/>
            <person name="Fischbach A.M."/>
            <person name="Uwamino Y."/>
            <person name="Inoue T."/>
            <person name="Honda A."/>
            <person name="Hattori M."/>
            <person name="Murai T."/>
            <person name="Xavier J.R."/>
            <person name="Hirose N."/>
            <person name="Honda K."/>
        </authorList>
    </citation>
    <scope>NUCLEOTIDE SEQUENCE</scope>
    <source>
        <strain evidence="1">CE91-St3</strain>
    </source>
</reference>
<comment type="caution">
    <text evidence="1">The sequence shown here is derived from an EMBL/GenBank/DDBJ whole genome shotgun (WGS) entry which is preliminary data.</text>
</comment>
<proteinExistence type="predicted"/>
<dbReference type="Gene3D" id="3.10.450.360">
    <property type="match status" value="1"/>
</dbReference>
<evidence type="ECO:0000313" key="2">
    <source>
        <dbReference type="Proteomes" id="UP001055114"/>
    </source>
</evidence>
<sequence>MIKADLSKRYPSVEILNYQEYSNFSQINVIDKDQNEASIWYVDDIWKMTRTKIADFNQLSLEAQTVFENSKYRFAQFENIYKTEREGMDRSLYTLHFLYQWKNVKDMTHYVCLNDDGMFLAVYTWTPNDSTWFVDLPKAHFDFIYKKYDGSEIRGYQNNGGYYDYFVLHNDTLKFVSFRGEVETDYYFWKETRYEISLDTKVPDNVARVLKRDNPDFVYTNLYYIESPEGNAYFFQDKNDDRELGYTIAEDIS</sequence>
<organism evidence="1 2">
    <name type="scientific">Parabacteroides merdae</name>
    <dbReference type="NCBI Taxonomy" id="46503"/>
    <lineage>
        <taxon>Bacteria</taxon>
        <taxon>Pseudomonadati</taxon>
        <taxon>Bacteroidota</taxon>
        <taxon>Bacteroidia</taxon>
        <taxon>Bacteroidales</taxon>
        <taxon>Tannerellaceae</taxon>
        <taxon>Parabacteroides</taxon>
    </lineage>
</organism>
<dbReference type="AlphaFoldDB" id="A0AA37K9S6"/>
<gene>
    <name evidence="1" type="ORF">CE91St3_11380</name>
</gene>
<name>A0AA37K9S6_9BACT</name>